<feature type="transmembrane region" description="Helical" evidence="7">
    <location>
        <begin position="125"/>
        <end position="150"/>
    </location>
</feature>
<evidence type="ECO:0000256" key="3">
    <source>
        <dbReference type="ARBA" id="ARBA00022692"/>
    </source>
</evidence>
<dbReference type="AlphaFoldDB" id="A0A1E5RSA3"/>
<evidence type="ECO:0000313" key="9">
    <source>
        <dbReference type="Proteomes" id="UP000095605"/>
    </source>
</evidence>
<keyword evidence="6" id="KW-0813">Transport</keyword>
<dbReference type="Gene3D" id="1.20.1080.10">
    <property type="entry name" value="Glycerol uptake facilitator protein"/>
    <property type="match status" value="1"/>
</dbReference>
<dbReference type="EMBL" id="LPNL01000003">
    <property type="protein sequence ID" value="OEJ89772.1"/>
    <property type="molecule type" value="Genomic_DNA"/>
</dbReference>
<evidence type="ECO:0000313" key="8">
    <source>
        <dbReference type="EMBL" id="OEJ89772.1"/>
    </source>
</evidence>
<name>A0A1E5RSA3_9ASCO</name>
<reference evidence="9" key="1">
    <citation type="journal article" date="2016" name="Genome Announc.">
        <title>Genome sequences of three species of Hanseniaspora isolated from spontaneous wine fermentations.</title>
        <authorList>
            <person name="Sternes P.R."/>
            <person name="Lee D."/>
            <person name="Kutyna D.R."/>
            <person name="Borneman A.R."/>
        </authorList>
    </citation>
    <scope>NUCLEOTIDE SEQUENCE [LARGE SCALE GENOMIC DNA]</scope>
    <source>
        <strain evidence="9">AWRI3578</strain>
    </source>
</reference>
<dbReference type="SUPFAM" id="SSF81338">
    <property type="entry name" value="Aquaporin-like"/>
    <property type="match status" value="1"/>
</dbReference>
<dbReference type="Proteomes" id="UP000095605">
    <property type="component" value="Unassembled WGS sequence"/>
</dbReference>
<evidence type="ECO:0000256" key="7">
    <source>
        <dbReference type="SAM" id="Phobius"/>
    </source>
</evidence>
<evidence type="ECO:0000256" key="6">
    <source>
        <dbReference type="RuleBase" id="RU000477"/>
    </source>
</evidence>
<dbReference type="PRINTS" id="PR00783">
    <property type="entry name" value="MINTRINSICP"/>
</dbReference>
<dbReference type="PANTHER" id="PTHR19139:SF199">
    <property type="entry name" value="MIP17260P"/>
    <property type="match status" value="1"/>
</dbReference>
<accession>A0A1E5RSA3</accession>
<dbReference type="InterPro" id="IPR023271">
    <property type="entry name" value="Aquaporin-like"/>
</dbReference>
<comment type="subcellular location">
    <subcellularLocation>
        <location evidence="1">Membrane</location>
        <topology evidence="1">Multi-pass membrane protein</topology>
    </subcellularLocation>
</comment>
<evidence type="ECO:0000256" key="4">
    <source>
        <dbReference type="ARBA" id="ARBA00022989"/>
    </source>
</evidence>
<dbReference type="GO" id="GO:0005886">
    <property type="term" value="C:plasma membrane"/>
    <property type="evidence" value="ECO:0007669"/>
    <property type="project" value="TreeGrafter"/>
</dbReference>
<feature type="transmembrane region" description="Helical" evidence="7">
    <location>
        <begin position="170"/>
        <end position="189"/>
    </location>
</feature>
<feature type="transmembrane region" description="Helical" evidence="7">
    <location>
        <begin position="35"/>
        <end position="56"/>
    </location>
</feature>
<keyword evidence="4 7" id="KW-1133">Transmembrane helix</keyword>
<evidence type="ECO:0000256" key="2">
    <source>
        <dbReference type="ARBA" id="ARBA00006175"/>
    </source>
</evidence>
<keyword evidence="3 6" id="KW-0812">Transmembrane</keyword>
<gene>
    <name evidence="8" type="ORF">AWRI3578_g856</name>
</gene>
<dbReference type="GO" id="GO:0015250">
    <property type="term" value="F:water channel activity"/>
    <property type="evidence" value="ECO:0007669"/>
    <property type="project" value="TreeGrafter"/>
</dbReference>
<dbReference type="InterPro" id="IPR000425">
    <property type="entry name" value="MIP"/>
</dbReference>
<sequence length="289" mass="31421">MSSTDLEKQPAFENDSQASKFDKFKIKNNTYRNHLVAFLGEFFGTFMFLFIAFCIAQNANSYPTLKDSAYTSDPSVFTANPSQVVMIAFGFGFGLCVSIYFVLFTGGNLNPNVSLGLLLIGAINVVRFFVMVIAQIIAGIAAAATVDALYPGNIKFANAKSTALNRSRALFLEMFGTAVLILVVFFTAVERTINIAPLIIGLSVFVAHLILVPTTGASINIARSLGPQIIASKQGWPNYFWIYIVGPSLGSLLAVAIYKLLKFLNYETCTAADNVDLIDSQERLIDEAA</sequence>
<dbReference type="Pfam" id="PF00230">
    <property type="entry name" value="MIP"/>
    <property type="match status" value="1"/>
</dbReference>
<evidence type="ECO:0000256" key="1">
    <source>
        <dbReference type="ARBA" id="ARBA00004141"/>
    </source>
</evidence>
<feature type="transmembrane region" description="Helical" evidence="7">
    <location>
        <begin position="240"/>
        <end position="258"/>
    </location>
</feature>
<evidence type="ECO:0000256" key="5">
    <source>
        <dbReference type="ARBA" id="ARBA00023136"/>
    </source>
</evidence>
<keyword evidence="9" id="KW-1185">Reference proteome</keyword>
<feature type="transmembrane region" description="Helical" evidence="7">
    <location>
        <begin position="195"/>
        <end position="219"/>
    </location>
</feature>
<dbReference type="InterPro" id="IPR034294">
    <property type="entry name" value="Aquaporin_transptr"/>
</dbReference>
<organism evidence="8 9">
    <name type="scientific">Hanseniaspora opuntiae</name>
    <dbReference type="NCBI Taxonomy" id="211096"/>
    <lineage>
        <taxon>Eukaryota</taxon>
        <taxon>Fungi</taxon>
        <taxon>Dikarya</taxon>
        <taxon>Ascomycota</taxon>
        <taxon>Saccharomycotina</taxon>
        <taxon>Saccharomycetes</taxon>
        <taxon>Saccharomycodales</taxon>
        <taxon>Saccharomycodaceae</taxon>
        <taxon>Hanseniaspora</taxon>
    </lineage>
</organism>
<comment type="similarity">
    <text evidence="2 6">Belongs to the MIP/aquaporin (TC 1.A.8) family.</text>
</comment>
<dbReference type="OrthoDB" id="3222at2759"/>
<comment type="caution">
    <text evidence="8">The sequence shown here is derived from an EMBL/GenBank/DDBJ whole genome shotgun (WGS) entry which is preliminary data.</text>
</comment>
<protein>
    <submittedName>
        <fullName evidence="8">Aquaporin-1</fullName>
    </submittedName>
</protein>
<feature type="transmembrane region" description="Helical" evidence="7">
    <location>
        <begin position="84"/>
        <end position="105"/>
    </location>
</feature>
<proteinExistence type="inferred from homology"/>
<keyword evidence="5 7" id="KW-0472">Membrane</keyword>
<dbReference type="PANTHER" id="PTHR19139">
    <property type="entry name" value="AQUAPORIN TRANSPORTER"/>
    <property type="match status" value="1"/>
</dbReference>